<dbReference type="AlphaFoldDB" id="A0A914ZZX0"/>
<keyword evidence="1" id="KW-1185">Reference proteome</keyword>
<proteinExistence type="predicted"/>
<evidence type="ECO:0000313" key="2">
    <source>
        <dbReference type="WBParaSite" id="PgE087_g001_t01"/>
    </source>
</evidence>
<dbReference type="PANTHER" id="PTHR37962:SF2">
    <property type="entry name" value="MALE STERILE (3) 76CA"/>
    <property type="match status" value="1"/>
</dbReference>
<accession>A0A914ZZX0</accession>
<sequence length="247" mass="27366">MCIGRPGPVGRLPYRTSRAAGGSSQLTELQKRFVPAINGRLEQEMKVVTWRFPLELSQSRIAGRKKPSSACTIIAVKLAETIYRQGIRLLPNSGSVCLRRPLDNERSLLSSPSVSVCPSKLTSAFINAIIEGNEIHKKLVHDRGRDEDARSETFTIPRALQGCGNVFKELQYVSVCGRLMDNINSFIRGPIESSALADHDQIFMILIAYERAMLLLYDRHNNSIGLLDSHAHLSTCLVDSGERLSCS</sequence>
<protein>
    <submittedName>
        <fullName evidence="2">Uncharacterized protein</fullName>
    </submittedName>
</protein>
<evidence type="ECO:0000313" key="1">
    <source>
        <dbReference type="Proteomes" id="UP000887569"/>
    </source>
</evidence>
<dbReference type="WBParaSite" id="PgE087_g001_t01">
    <property type="protein sequence ID" value="PgE087_g001_t01"/>
    <property type="gene ID" value="PgE087_g001"/>
</dbReference>
<dbReference type="PANTHER" id="PTHR37962">
    <property type="entry name" value="MALE STERILE (3) 76CA"/>
    <property type="match status" value="1"/>
</dbReference>
<name>A0A914ZZX0_PARUN</name>
<dbReference type="Proteomes" id="UP000887569">
    <property type="component" value="Unplaced"/>
</dbReference>
<reference evidence="2" key="1">
    <citation type="submission" date="2022-11" db="UniProtKB">
        <authorList>
            <consortium name="WormBaseParasite"/>
        </authorList>
    </citation>
    <scope>IDENTIFICATION</scope>
</reference>
<organism evidence="1 2">
    <name type="scientific">Parascaris univalens</name>
    <name type="common">Nematode worm</name>
    <dbReference type="NCBI Taxonomy" id="6257"/>
    <lineage>
        <taxon>Eukaryota</taxon>
        <taxon>Metazoa</taxon>
        <taxon>Ecdysozoa</taxon>
        <taxon>Nematoda</taxon>
        <taxon>Chromadorea</taxon>
        <taxon>Rhabditida</taxon>
        <taxon>Spirurina</taxon>
        <taxon>Ascaridomorpha</taxon>
        <taxon>Ascaridoidea</taxon>
        <taxon>Ascarididae</taxon>
        <taxon>Parascaris</taxon>
    </lineage>
</organism>